<dbReference type="RefSeq" id="WP_321389428.1">
    <property type="nucleotide sequence ID" value="NZ_CP139487.1"/>
</dbReference>
<reference evidence="1 2" key="1">
    <citation type="submission" date="2023-11" db="EMBL/GenBank/DDBJ databases">
        <title>Peredibacter starrii A3.12.</title>
        <authorList>
            <person name="Mitchell R.J."/>
        </authorList>
    </citation>
    <scope>NUCLEOTIDE SEQUENCE [LARGE SCALE GENOMIC DNA]</scope>
    <source>
        <strain evidence="1 2">A3.12</strain>
    </source>
</reference>
<name>A0AAX4HIX0_9BACT</name>
<evidence type="ECO:0008006" key="3">
    <source>
        <dbReference type="Google" id="ProtNLM"/>
    </source>
</evidence>
<dbReference type="Proteomes" id="UP001324634">
    <property type="component" value="Chromosome"/>
</dbReference>
<accession>A0AAX4HIX0</accession>
<evidence type="ECO:0000313" key="1">
    <source>
        <dbReference type="EMBL" id="WPU63182.1"/>
    </source>
</evidence>
<keyword evidence="2" id="KW-1185">Reference proteome</keyword>
<gene>
    <name evidence="1" type="ORF">SOO65_10845</name>
</gene>
<organism evidence="1 2">
    <name type="scientific">Peredibacter starrii</name>
    <dbReference type="NCBI Taxonomy" id="28202"/>
    <lineage>
        <taxon>Bacteria</taxon>
        <taxon>Pseudomonadati</taxon>
        <taxon>Bdellovibrionota</taxon>
        <taxon>Bacteriovoracia</taxon>
        <taxon>Bacteriovoracales</taxon>
        <taxon>Bacteriovoracaceae</taxon>
        <taxon>Peredibacter</taxon>
    </lineage>
</organism>
<proteinExistence type="predicted"/>
<sequence length="130" mass="15132">MEKRDDYYIPEEIAEWIGLKKSEYLSKLIMQVEPDDFGFERYHEFNELIPGTIETPDKVLEGEEDGQKVRTYIRSYNQVEIFHQVVMGVVVTDKNTSSEVFVPILPFVTKKDDLVRLFSVGQVVSRPTLN</sequence>
<evidence type="ECO:0000313" key="2">
    <source>
        <dbReference type="Proteomes" id="UP001324634"/>
    </source>
</evidence>
<protein>
    <recommendedName>
        <fullName evidence="3">Transposase</fullName>
    </recommendedName>
</protein>
<dbReference type="KEGG" id="psti:SOO65_10845"/>
<dbReference type="EMBL" id="CP139487">
    <property type="protein sequence ID" value="WPU63182.1"/>
    <property type="molecule type" value="Genomic_DNA"/>
</dbReference>
<dbReference type="AlphaFoldDB" id="A0AAX4HIX0"/>